<evidence type="ECO:0000313" key="1">
    <source>
        <dbReference type="EMBL" id="MFC4804036.1"/>
    </source>
</evidence>
<name>A0ABV9QMV4_9FIRM</name>
<protein>
    <submittedName>
        <fullName evidence="1">DUF503 domain-containing protein</fullName>
    </submittedName>
</protein>
<comment type="caution">
    <text evidence="1">The sequence shown here is derived from an EMBL/GenBank/DDBJ whole genome shotgun (WGS) entry which is preliminary data.</text>
</comment>
<dbReference type="InterPro" id="IPR007546">
    <property type="entry name" value="DUF503"/>
</dbReference>
<dbReference type="Proteomes" id="UP001595916">
    <property type="component" value="Unassembled WGS sequence"/>
</dbReference>
<sequence>MFIGVLELELRLFEVYSLKEKRSILKSLLTRLKNKFNVTVCESSYNDHHQKTEIGIATVSNDSRHIDSMLEAIIDFVDGDNRLEITQIRREVLS</sequence>
<dbReference type="EMBL" id="JBHSHL010000009">
    <property type="protein sequence ID" value="MFC4804036.1"/>
    <property type="molecule type" value="Genomic_DNA"/>
</dbReference>
<dbReference type="RefSeq" id="WP_379787521.1">
    <property type="nucleotide sequence ID" value="NZ_JBHSHL010000009.1"/>
</dbReference>
<accession>A0ABV9QMV4</accession>
<reference evidence="2" key="1">
    <citation type="journal article" date="2019" name="Int. J. Syst. Evol. Microbiol.">
        <title>The Global Catalogue of Microorganisms (GCM) 10K type strain sequencing project: providing services to taxonomists for standard genome sequencing and annotation.</title>
        <authorList>
            <consortium name="The Broad Institute Genomics Platform"/>
            <consortium name="The Broad Institute Genome Sequencing Center for Infectious Disease"/>
            <person name="Wu L."/>
            <person name="Ma J."/>
        </authorList>
    </citation>
    <scope>NUCLEOTIDE SEQUENCE [LARGE SCALE GENOMIC DNA]</scope>
    <source>
        <strain evidence="2">CCUG 46385</strain>
    </source>
</reference>
<dbReference type="PANTHER" id="PTHR36441">
    <property type="entry name" value="HYPOTHETICAL CYTOSOLIC PROTEIN"/>
    <property type="match status" value="1"/>
</dbReference>
<keyword evidence="2" id="KW-1185">Reference proteome</keyword>
<dbReference type="Pfam" id="PF04456">
    <property type="entry name" value="DUF503"/>
    <property type="match status" value="1"/>
</dbReference>
<dbReference type="InterPro" id="IPR036746">
    <property type="entry name" value="TT1725-like_sf"/>
</dbReference>
<dbReference type="Gene3D" id="3.30.70.1120">
    <property type="entry name" value="TT1725-like"/>
    <property type="match status" value="1"/>
</dbReference>
<proteinExistence type="predicted"/>
<dbReference type="SUPFAM" id="SSF103007">
    <property type="entry name" value="Hypothetical protein TT1725"/>
    <property type="match status" value="1"/>
</dbReference>
<organism evidence="1 2">
    <name type="scientific">Filifactor villosus</name>
    <dbReference type="NCBI Taxonomy" id="29374"/>
    <lineage>
        <taxon>Bacteria</taxon>
        <taxon>Bacillati</taxon>
        <taxon>Bacillota</taxon>
        <taxon>Clostridia</taxon>
        <taxon>Peptostreptococcales</taxon>
        <taxon>Filifactoraceae</taxon>
        <taxon>Filifactor</taxon>
    </lineage>
</organism>
<gene>
    <name evidence="1" type="ORF">ACFO4R_02975</name>
</gene>
<dbReference type="PANTHER" id="PTHR36441:SF1">
    <property type="entry name" value="DUF503 DOMAIN-CONTAINING PROTEIN"/>
    <property type="match status" value="1"/>
</dbReference>
<evidence type="ECO:0000313" key="2">
    <source>
        <dbReference type="Proteomes" id="UP001595916"/>
    </source>
</evidence>